<proteinExistence type="predicted"/>
<dbReference type="AlphaFoldDB" id="A0A645FXF5"/>
<name>A0A645FXF5_9ZZZZ</name>
<dbReference type="InterPro" id="IPR008703">
    <property type="entry name" value="NqrA"/>
</dbReference>
<gene>
    <name evidence="1" type="primary">nqrA_11</name>
    <name evidence="1" type="ORF">SDC9_163929</name>
</gene>
<comment type="caution">
    <text evidence="1">The sequence shown here is derived from an EMBL/GenBank/DDBJ whole genome shotgun (WGS) entry which is preliminary data.</text>
</comment>
<protein>
    <submittedName>
        <fullName evidence="1">Na(+)-translocating NADH-quinone reductase subunit A</fullName>
    </submittedName>
</protein>
<dbReference type="GO" id="GO:0006814">
    <property type="term" value="P:sodium ion transport"/>
    <property type="evidence" value="ECO:0007669"/>
    <property type="project" value="InterPro"/>
</dbReference>
<organism evidence="1">
    <name type="scientific">bioreactor metagenome</name>
    <dbReference type="NCBI Taxonomy" id="1076179"/>
    <lineage>
        <taxon>unclassified sequences</taxon>
        <taxon>metagenomes</taxon>
        <taxon>ecological metagenomes</taxon>
    </lineage>
</organism>
<dbReference type="EMBL" id="VSSQ01063563">
    <property type="protein sequence ID" value="MPN16584.1"/>
    <property type="molecule type" value="Genomic_DNA"/>
</dbReference>
<sequence>MTGVYEKVTPIDIYPMHLIKAILAGDIDKMEALGIYEVIEEDLALCEFVCPSKTEIQHIVSQGIELMIKEMS</sequence>
<accession>A0A645FXF5</accession>
<evidence type="ECO:0000313" key="1">
    <source>
        <dbReference type="EMBL" id="MPN16584.1"/>
    </source>
</evidence>
<dbReference type="GO" id="GO:0016655">
    <property type="term" value="F:oxidoreductase activity, acting on NAD(P)H, quinone or similar compound as acceptor"/>
    <property type="evidence" value="ECO:0007669"/>
    <property type="project" value="InterPro"/>
</dbReference>
<dbReference type="PANTHER" id="PTHR37839:SF1">
    <property type="entry name" value="NA(+)-TRANSLOCATING NADH-QUINONE REDUCTASE SUBUNIT A"/>
    <property type="match status" value="1"/>
</dbReference>
<dbReference type="PANTHER" id="PTHR37839">
    <property type="entry name" value="NA(+)-TRANSLOCATING NADH-QUINONE REDUCTASE SUBUNIT A"/>
    <property type="match status" value="1"/>
</dbReference>
<reference evidence="1" key="1">
    <citation type="submission" date="2019-08" db="EMBL/GenBank/DDBJ databases">
        <authorList>
            <person name="Kucharzyk K."/>
            <person name="Murdoch R.W."/>
            <person name="Higgins S."/>
            <person name="Loffler F."/>
        </authorList>
    </citation>
    <scope>NUCLEOTIDE SEQUENCE</scope>
</reference>